<dbReference type="PIRSF" id="PIRSF015730">
    <property type="entry name" value="TFAR19"/>
    <property type="match status" value="1"/>
</dbReference>
<dbReference type="EMBL" id="JAUJLE010000022">
    <property type="protein sequence ID" value="KAK1005544.1"/>
    <property type="molecule type" value="Genomic_DNA"/>
</dbReference>
<evidence type="ECO:0008006" key="8">
    <source>
        <dbReference type="Google" id="ProtNLM"/>
    </source>
</evidence>
<dbReference type="Proteomes" id="UP001175353">
    <property type="component" value="Unassembled WGS sequence"/>
</dbReference>
<reference evidence="3" key="2">
    <citation type="submission" date="2021-12" db="EMBL/GenBank/DDBJ databases">
        <title>Black yeast isolated from Biological Soil Crust.</title>
        <authorList>
            <person name="Kurbessoian T."/>
        </authorList>
    </citation>
    <scope>NUCLEOTIDE SEQUENCE</scope>
    <source>
        <strain evidence="3">CCFEE 5208</strain>
    </source>
</reference>
<protein>
    <recommendedName>
        <fullName evidence="8">DNA-binding TFAR19-related protein</fullName>
    </recommendedName>
</protein>
<gene>
    <name evidence="5" type="ORF">B0A54_06769</name>
    <name evidence="3" type="ORF">LTR82_012674</name>
    <name evidence="4" type="ORF">LTR91_003965</name>
</gene>
<dbReference type="Proteomes" id="UP000310066">
    <property type="component" value="Unassembled WGS sequence"/>
</dbReference>
<feature type="compositionally biased region" description="Acidic residues" evidence="2">
    <location>
        <begin position="128"/>
        <end position="139"/>
    </location>
</feature>
<dbReference type="STRING" id="329885.A0A4U0V155"/>
<reference evidence="5 6" key="1">
    <citation type="submission" date="2017-03" db="EMBL/GenBank/DDBJ databases">
        <title>Genomes of endolithic fungi from Antarctica.</title>
        <authorList>
            <person name="Coleine C."/>
            <person name="Masonjones S."/>
            <person name="Stajich J.E."/>
        </authorList>
    </citation>
    <scope>NUCLEOTIDE SEQUENCE [LARGE SCALE GENOMIC DNA]</scope>
    <source>
        <strain evidence="5 6">CCFEE 5311</strain>
    </source>
</reference>
<organism evidence="5 6">
    <name type="scientific">Friedmanniomyces endolithicus</name>
    <dbReference type="NCBI Taxonomy" id="329885"/>
    <lineage>
        <taxon>Eukaryota</taxon>
        <taxon>Fungi</taxon>
        <taxon>Dikarya</taxon>
        <taxon>Ascomycota</taxon>
        <taxon>Pezizomycotina</taxon>
        <taxon>Dothideomycetes</taxon>
        <taxon>Dothideomycetidae</taxon>
        <taxon>Mycosphaerellales</taxon>
        <taxon>Teratosphaeriaceae</taxon>
        <taxon>Friedmanniomyces</taxon>
    </lineage>
</organism>
<keyword evidence="7" id="KW-1185">Reference proteome</keyword>
<name>A0A4U0V155_9PEZI</name>
<feature type="compositionally biased region" description="Basic and acidic residues" evidence="2">
    <location>
        <begin position="7"/>
        <end position="16"/>
    </location>
</feature>
<dbReference type="Gene3D" id="1.10.8.140">
    <property type="entry name" value="PDCD5-like"/>
    <property type="match status" value="1"/>
</dbReference>
<sequence length="139" mass="15014">MGDSDLDAIRQARRQELQSQQGGGQGGGGGGSGGGGQEDERKTRETEMRASILAQVLEPAAADRLGRIRLVKASRAEDVENRLIALARSGQLRGPVSETQLKDILNALSEQQQETEKVTVQRRKGGWDEDDLDDLMGES</sequence>
<reference evidence="4" key="3">
    <citation type="submission" date="2023-06" db="EMBL/GenBank/DDBJ databases">
        <title>Black Yeasts Isolated from many extreme environments.</title>
        <authorList>
            <person name="Coleine C."/>
            <person name="Stajich J.E."/>
            <person name="Selbmann L."/>
        </authorList>
    </citation>
    <scope>NUCLEOTIDE SEQUENCE</scope>
    <source>
        <strain evidence="4">CCFEE 5200</strain>
    </source>
</reference>
<evidence type="ECO:0000256" key="2">
    <source>
        <dbReference type="SAM" id="MobiDB-lite"/>
    </source>
</evidence>
<evidence type="ECO:0000313" key="4">
    <source>
        <dbReference type="EMBL" id="KAK1005544.1"/>
    </source>
</evidence>
<dbReference type="GO" id="GO:0005634">
    <property type="term" value="C:nucleus"/>
    <property type="evidence" value="ECO:0007669"/>
    <property type="project" value="TreeGrafter"/>
</dbReference>
<dbReference type="InterPro" id="IPR036883">
    <property type="entry name" value="PDCD5-like_sf"/>
</dbReference>
<dbReference type="EMBL" id="NAJP01000023">
    <property type="protein sequence ID" value="TKA42320.1"/>
    <property type="molecule type" value="Genomic_DNA"/>
</dbReference>
<dbReference type="Proteomes" id="UP001168146">
    <property type="component" value="Unassembled WGS sequence"/>
</dbReference>
<dbReference type="InterPro" id="IPR002836">
    <property type="entry name" value="PDCD5-like"/>
</dbReference>
<dbReference type="PANTHER" id="PTHR10840">
    <property type="entry name" value="PROGRAMMED CELL DEATH PROTEIN 5"/>
    <property type="match status" value="1"/>
</dbReference>
<comment type="similarity">
    <text evidence="1">Belongs to the PDCD5 family.</text>
</comment>
<dbReference type="PANTHER" id="PTHR10840:SF0">
    <property type="entry name" value="PROGRAMMED CELL DEATH PROTEIN 5"/>
    <property type="match status" value="1"/>
</dbReference>
<proteinExistence type="inferred from homology"/>
<dbReference type="Pfam" id="PF01984">
    <property type="entry name" value="dsDNA_bind"/>
    <property type="match status" value="1"/>
</dbReference>
<accession>A0A4U0V155</accession>
<feature type="compositionally biased region" description="Basic and acidic residues" evidence="2">
    <location>
        <begin position="38"/>
        <end position="48"/>
    </location>
</feature>
<dbReference type="GO" id="GO:0003677">
    <property type="term" value="F:DNA binding"/>
    <property type="evidence" value="ECO:0007669"/>
    <property type="project" value="InterPro"/>
</dbReference>
<feature type="region of interest" description="Disordered" evidence="2">
    <location>
        <begin position="1"/>
        <end position="49"/>
    </location>
</feature>
<dbReference type="EMBL" id="JASUXU010000052">
    <property type="protein sequence ID" value="KAK0315116.1"/>
    <property type="molecule type" value="Genomic_DNA"/>
</dbReference>
<feature type="region of interest" description="Disordered" evidence="2">
    <location>
        <begin position="116"/>
        <end position="139"/>
    </location>
</feature>
<evidence type="ECO:0000313" key="6">
    <source>
        <dbReference type="Proteomes" id="UP000310066"/>
    </source>
</evidence>
<feature type="compositionally biased region" description="Gly residues" evidence="2">
    <location>
        <begin position="21"/>
        <end position="36"/>
    </location>
</feature>
<evidence type="ECO:0000313" key="5">
    <source>
        <dbReference type="EMBL" id="TKA42320.1"/>
    </source>
</evidence>
<evidence type="ECO:0000256" key="1">
    <source>
        <dbReference type="ARBA" id="ARBA00010490"/>
    </source>
</evidence>
<dbReference type="GO" id="GO:0005829">
    <property type="term" value="C:cytosol"/>
    <property type="evidence" value="ECO:0007669"/>
    <property type="project" value="TreeGrafter"/>
</dbReference>
<dbReference type="AlphaFoldDB" id="A0A4U0V155"/>
<evidence type="ECO:0000313" key="7">
    <source>
        <dbReference type="Proteomes" id="UP001175353"/>
    </source>
</evidence>
<dbReference type="OrthoDB" id="10252486at2759"/>
<evidence type="ECO:0000313" key="3">
    <source>
        <dbReference type="EMBL" id="KAK0315116.1"/>
    </source>
</evidence>
<dbReference type="SUPFAM" id="SSF46950">
    <property type="entry name" value="Double-stranded DNA-binding domain"/>
    <property type="match status" value="1"/>
</dbReference>
<comment type="caution">
    <text evidence="5">The sequence shown here is derived from an EMBL/GenBank/DDBJ whole genome shotgun (WGS) entry which is preliminary data.</text>
</comment>